<evidence type="ECO:0000313" key="1">
    <source>
        <dbReference type="RefSeq" id="XP_028142606.1"/>
    </source>
</evidence>
<protein>
    <submittedName>
        <fullName evidence="1">Uncharacterized protein LOC114336444</fullName>
    </submittedName>
</protein>
<proteinExistence type="predicted"/>
<accession>A0A6P7G170</accession>
<sequence length="114" mass="12986">MVNQEPTYLSRYKFVLAIFSIITANQQQYPHKLCLCLGRYTYGPYLGNKAVGKHYQGKKTVAAHTTLKSRTGSEQITLSWIQLLMHQKNGFYKIALDFSQLPRATSFTEIGILP</sequence>
<dbReference type="InParanoid" id="A0A6P7G170"/>
<organism evidence="1">
    <name type="scientific">Diabrotica virgifera virgifera</name>
    <name type="common">western corn rootworm</name>
    <dbReference type="NCBI Taxonomy" id="50390"/>
    <lineage>
        <taxon>Eukaryota</taxon>
        <taxon>Metazoa</taxon>
        <taxon>Ecdysozoa</taxon>
        <taxon>Arthropoda</taxon>
        <taxon>Hexapoda</taxon>
        <taxon>Insecta</taxon>
        <taxon>Pterygota</taxon>
        <taxon>Neoptera</taxon>
        <taxon>Endopterygota</taxon>
        <taxon>Coleoptera</taxon>
        <taxon>Polyphaga</taxon>
        <taxon>Cucujiformia</taxon>
        <taxon>Chrysomeloidea</taxon>
        <taxon>Chrysomelidae</taxon>
        <taxon>Galerucinae</taxon>
        <taxon>Diabroticina</taxon>
        <taxon>Diabroticites</taxon>
        <taxon>Diabrotica</taxon>
    </lineage>
</organism>
<dbReference type="RefSeq" id="XP_028142606.1">
    <property type="nucleotide sequence ID" value="XM_028286805.1"/>
</dbReference>
<gene>
    <name evidence="1" type="primary">LOC114336444</name>
</gene>
<reference evidence="1" key="1">
    <citation type="submission" date="2025-08" db="UniProtKB">
        <authorList>
            <consortium name="RefSeq"/>
        </authorList>
    </citation>
    <scope>IDENTIFICATION</scope>
    <source>
        <tissue evidence="1">Whole insect</tissue>
    </source>
</reference>
<name>A0A6P7G170_DIAVI</name>
<dbReference type="AlphaFoldDB" id="A0A6P7G170"/>